<evidence type="ECO:0000256" key="2">
    <source>
        <dbReference type="ARBA" id="ARBA00001927"/>
    </source>
</evidence>
<accession>A0A1D8GFM4</accession>
<evidence type="ECO:0000256" key="9">
    <source>
        <dbReference type="ARBA" id="ARBA00022827"/>
    </source>
</evidence>
<evidence type="ECO:0000256" key="13">
    <source>
        <dbReference type="ARBA" id="ARBA00023014"/>
    </source>
</evidence>
<dbReference type="GO" id="GO:0015930">
    <property type="term" value="F:glutamate synthase activity"/>
    <property type="evidence" value="ECO:0007669"/>
    <property type="project" value="InterPro"/>
</dbReference>
<dbReference type="CDD" id="cd02808">
    <property type="entry name" value="GltS_FMN"/>
    <property type="match status" value="1"/>
</dbReference>
<dbReference type="InterPro" id="IPR006982">
    <property type="entry name" value="Glu_synth_centr_N"/>
</dbReference>
<feature type="domain" description="Glutamine amidotransferase type-2" evidence="17">
    <location>
        <begin position="22"/>
        <end position="419"/>
    </location>
</feature>
<keyword evidence="19" id="KW-1185">Reference proteome</keyword>
<proteinExistence type="inferred from homology"/>
<comment type="pathway">
    <text evidence="16">Amino-acid biosynthesis.</text>
</comment>
<evidence type="ECO:0000313" key="18">
    <source>
        <dbReference type="EMBL" id="AOT69709.1"/>
    </source>
</evidence>
<keyword evidence="5" id="KW-0028">Amino-acid biosynthesis</keyword>
<dbReference type="SUPFAM" id="SSF56235">
    <property type="entry name" value="N-terminal nucleophile aminohydrolases (Ntn hydrolases)"/>
    <property type="match status" value="1"/>
</dbReference>
<comment type="cofactor">
    <cofactor evidence="2">
        <name>[3Fe-4S] cluster</name>
        <dbReference type="ChEBI" id="CHEBI:21137"/>
    </cofactor>
</comment>
<dbReference type="Gene3D" id="2.160.20.60">
    <property type="entry name" value="Glutamate synthase, alpha subunit, C-terminal domain"/>
    <property type="match status" value="1"/>
</dbReference>
<keyword evidence="13" id="KW-0411">Iron-sulfur</keyword>
<dbReference type="FunFam" id="3.60.20.10:FF:000001">
    <property type="entry name" value="Glutamate synthase, large subunit"/>
    <property type="match status" value="1"/>
</dbReference>
<keyword evidence="15" id="KW-0003">3Fe-4S</keyword>
<evidence type="ECO:0000256" key="4">
    <source>
        <dbReference type="ARBA" id="ARBA00009716"/>
    </source>
</evidence>
<dbReference type="KEGG" id="gfe:Gferi_09015"/>
<evidence type="ECO:0000256" key="14">
    <source>
        <dbReference type="ARBA" id="ARBA00023164"/>
    </source>
</evidence>
<dbReference type="Pfam" id="PF01493">
    <property type="entry name" value="GXGXG"/>
    <property type="match status" value="1"/>
</dbReference>
<comment type="cofactor">
    <cofactor evidence="3">
        <name>FAD</name>
        <dbReference type="ChEBI" id="CHEBI:57692"/>
    </cofactor>
</comment>
<evidence type="ECO:0000256" key="15">
    <source>
        <dbReference type="ARBA" id="ARBA00023291"/>
    </source>
</evidence>
<evidence type="ECO:0000259" key="17">
    <source>
        <dbReference type="PROSITE" id="PS51278"/>
    </source>
</evidence>
<evidence type="ECO:0000256" key="7">
    <source>
        <dbReference type="ARBA" id="ARBA00022643"/>
    </source>
</evidence>
<protein>
    <submittedName>
        <fullName evidence="18">Glutamate synthase subunit alpha</fullName>
    </submittedName>
</protein>
<dbReference type="Gene3D" id="3.60.20.10">
    <property type="entry name" value="Glutamine Phosphoribosylpyrophosphate, subunit 1, domain 1"/>
    <property type="match status" value="1"/>
</dbReference>
<dbReference type="InterPro" id="IPR029055">
    <property type="entry name" value="Ntn_hydrolases_N"/>
</dbReference>
<evidence type="ECO:0000256" key="6">
    <source>
        <dbReference type="ARBA" id="ARBA00022630"/>
    </source>
</evidence>
<evidence type="ECO:0000256" key="8">
    <source>
        <dbReference type="ARBA" id="ARBA00022723"/>
    </source>
</evidence>
<reference evidence="18 19" key="1">
    <citation type="submission" date="2016-09" db="EMBL/GenBank/DDBJ databases">
        <title>Genomic analysis reveals versatility of anaerobic energy metabolism of Geosporobacter ferrireducens IRF9 of phylum Firmicutes.</title>
        <authorList>
            <person name="Kim S.-J."/>
        </authorList>
    </citation>
    <scope>NUCLEOTIDE SEQUENCE [LARGE SCALE GENOMIC DNA]</scope>
    <source>
        <strain evidence="18 19">IRF9</strain>
    </source>
</reference>
<dbReference type="SUPFAM" id="SSF69336">
    <property type="entry name" value="Alpha subunit of glutamate synthase, C-terminal domain"/>
    <property type="match status" value="1"/>
</dbReference>
<keyword evidence="7" id="KW-0288">FMN</keyword>
<keyword evidence="9" id="KW-0274">FAD</keyword>
<dbReference type="Pfam" id="PF04898">
    <property type="entry name" value="Glu_syn_central"/>
    <property type="match status" value="1"/>
</dbReference>
<dbReference type="InterPro" id="IPR036485">
    <property type="entry name" value="Glu_synth_asu_C_sf"/>
</dbReference>
<dbReference type="Pfam" id="PF00310">
    <property type="entry name" value="GATase_2"/>
    <property type="match status" value="1"/>
</dbReference>
<evidence type="ECO:0000256" key="11">
    <source>
        <dbReference type="ARBA" id="ARBA00023002"/>
    </source>
</evidence>
<dbReference type="PANTHER" id="PTHR11938:SF133">
    <property type="entry name" value="GLUTAMATE SYNTHASE (NADH)"/>
    <property type="match status" value="1"/>
</dbReference>
<comment type="similarity">
    <text evidence="4">Belongs to the glutamate synthase family.</text>
</comment>
<dbReference type="PANTHER" id="PTHR11938">
    <property type="entry name" value="FAD NADPH DEHYDROGENASE/OXIDOREDUCTASE"/>
    <property type="match status" value="1"/>
</dbReference>
<dbReference type="GO" id="GO:0006537">
    <property type="term" value="P:glutamate biosynthetic process"/>
    <property type="evidence" value="ECO:0007669"/>
    <property type="project" value="UniProtKB-KW"/>
</dbReference>
<evidence type="ECO:0000256" key="16">
    <source>
        <dbReference type="ARBA" id="ARBA00029440"/>
    </source>
</evidence>
<dbReference type="CDD" id="cd00713">
    <property type="entry name" value="GltS"/>
    <property type="match status" value="1"/>
</dbReference>
<dbReference type="InterPro" id="IPR002932">
    <property type="entry name" value="Glu_synthdom"/>
</dbReference>
<keyword evidence="8" id="KW-0479">Metal-binding</keyword>
<gene>
    <name evidence="18" type="ORF">Gferi_09015</name>
</gene>
<evidence type="ECO:0000256" key="1">
    <source>
        <dbReference type="ARBA" id="ARBA00001917"/>
    </source>
</evidence>
<dbReference type="PROSITE" id="PS51278">
    <property type="entry name" value="GATASE_TYPE_2"/>
    <property type="match status" value="1"/>
</dbReference>
<dbReference type="CDD" id="cd00982">
    <property type="entry name" value="gltB_C"/>
    <property type="match status" value="1"/>
</dbReference>
<dbReference type="GO" id="GO:0019676">
    <property type="term" value="P:ammonia assimilation cycle"/>
    <property type="evidence" value="ECO:0007669"/>
    <property type="project" value="TreeGrafter"/>
</dbReference>
<comment type="cofactor">
    <cofactor evidence="1">
        <name>FMN</name>
        <dbReference type="ChEBI" id="CHEBI:58210"/>
    </cofactor>
</comment>
<keyword evidence="14" id="KW-0314">Glutamate biosynthesis</keyword>
<dbReference type="InterPro" id="IPR013785">
    <property type="entry name" value="Aldolase_TIM"/>
</dbReference>
<evidence type="ECO:0000313" key="19">
    <source>
        <dbReference type="Proteomes" id="UP000095743"/>
    </source>
</evidence>
<dbReference type="OrthoDB" id="9758182at2"/>
<organism evidence="18 19">
    <name type="scientific">Geosporobacter ferrireducens</name>
    <dbReference type="NCBI Taxonomy" id="1424294"/>
    <lineage>
        <taxon>Bacteria</taxon>
        <taxon>Bacillati</taxon>
        <taxon>Bacillota</taxon>
        <taxon>Clostridia</taxon>
        <taxon>Peptostreptococcales</taxon>
        <taxon>Thermotaleaceae</taxon>
        <taxon>Geosporobacter</taxon>
    </lineage>
</organism>
<evidence type="ECO:0000256" key="10">
    <source>
        <dbReference type="ARBA" id="ARBA00022962"/>
    </source>
</evidence>
<evidence type="ECO:0000256" key="3">
    <source>
        <dbReference type="ARBA" id="ARBA00001974"/>
    </source>
</evidence>
<dbReference type="NCBIfam" id="NF008730">
    <property type="entry name" value="PRK11750.1"/>
    <property type="match status" value="1"/>
</dbReference>
<dbReference type="Pfam" id="PF01645">
    <property type="entry name" value="Glu_synthase"/>
    <property type="match status" value="1"/>
</dbReference>
<dbReference type="STRING" id="1424294.Gferi_09015"/>
<evidence type="ECO:0000256" key="12">
    <source>
        <dbReference type="ARBA" id="ARBA00023004"/>
    </source>
</evidence>
<dbReference type="InterPro" id="IPR002489">
    <property type="entry name" value="Glu_synth_asu_C"/>
</dbReference>
<dbReference type="FunFam" id="3.20.20.70:FF:000031">
    <property type="entry name" value="Glutamate synthase 1 [NADH]"/>
    <property type="match status" value="1"/>
</dbReference>
<name>A0A1D8GFM4_9FIRM</name>
<evidence type="ECO:0000256" key="5">
    <source>
        <dbReference type="ARBA" id="ARBA00022605"/>
    </source>
</evidence>
<sequence>MGQNGLPVDQGLYDPGMEKDSCGVGFIAHVKGKKTHDILLQGLQILKKLKHRGAVGADASTGDGAGILIQIPHDFFVEETKKIGFDLPEPMDYAVGMVFLPQEPNARLFCEGIFERILREEGQKLIGWREVPINENACGISAKATRPVVSQVFIARGNQTPEVFKRKLLVVRKAIQNAIRKDNRPYTDNFYICSLSLDTIVYKGQILGYMLEDFYTDLQNESVTTAIAVVHERYSTNTFPSWKLAHPFRYVAHNGEINTLRGNINWMNAREGIMYSTSFGEDFKKILPVIEPEGSDSSSLDNIFEIFLANGHPLEHVMMMLIPEAWQENTRMDRQIRGFYEYHARILESWDGPAALVFTDGNKIGATMDRNGLRPLRYTITKDDFVIMASETGVIDIAPNNILQKGSLRPSEMIVIDIQQGCIFQDEEIKSEISGRKPYAEWIDQNKLTLESLEAHNEIRKMNREVLLTHQKVFGYTEEELQHVIAAMAKSGEEPISAMGIDMPLAILSSKPQLLFNYFKQKFAQVTNPPIDPIREKVVMSLVQYIGKHGQLLDEIEIDKKRNFIELKTPILKNDELERLRHLYSEDFKAITLPITFPIDGGKDGLKKALENLCKRAEENIQNGYNILVLSDTNLDLYNAPIPSVLALGAVHHYLIRKKLRTQVDIVMECGDARDVMHVALLIGYGAKAVNPYMALESIRHMVNNKQYIEGMELEEGYKNYCNAISQGLLKIISKMGISTLQSYHGAQIFEVLGIHKEVIEEYFTGTSSRLSGIGLDLIAEEVIIRHTEAYGLFKSFRRQLEEGGEFFWKSGGEYHILNPERINKLQKACRNNSFEMYKEYAEGVNSPREGIATIRGLLQFKPRKSIEVNEVEPIENIMKRFTSGAISFGSISKECHETLAVAMNRLGGTSNSGEGGEDTKRYYSDINGNIRRSAVKQIASGRFGVTIDYLINCDEIQIKMAQGAKPGEGGHLPGKKVTAEIAKIRHAIPGIDLISPPPHHDIYSIEDLAQLIFDLKNANPMARINIKLAATMGIGTIAAGVAKGYADAITICGHDGGTGAAPISSMKYVGMPWELGLAETQQTLLLNDLRSRVTLQVDGKMTTGRDVVIAALLGAEEYGFSTACLIASGCILCRKCNLNKCPVGIATQESRLRERFKGKPEHIIAYFTFVAQEVREIMAELGFRTVDEMIGRVDILEPRIVNNHKAKHLDIAPILYRPDLPSKIEGRCTIGQKNQTENVLDRGLIQIAEDALLNKNPVEHTLPVANTNRSIGAMLSGAIAKQYGYKGLPEDTIQLKFVGSAGQSFGAFCAKGLTLRLEGDANDYLGKGLSGGKIIVTPPKGSNFPSGKNVIAGNTLLYGATLGEVYICGAAGGRFAVRNSGATVVVEGIGSHGCQYMTGGTVLILGKTGDNFGAAMSGGIAYVLDEYDDLAGKVNQQMVVIESLSEEDVQTVKDLLQRHVQYTESMKAKKILENWQEYALKIHRVSSPSYLEALRSKAVVNKAV</sequence>
<dbReference type="Proteomes" id="UP000095743">
    <property type="component" value="Chromosome"/>
</dbReference>
<dbReference type="GO" id="GO:0051538">
    <property type="term" value="F:3 iron, 4 sulfur cluster binding"/>
    <property type="evidence" value="ECO:0007669"/>
    <property type="project" value="UniProtKB-KW"/>
</dbReference>
<keyword evidence="10" id="KW-0315">Glutamine amidotransferase</keyword>
<keyword evidence="11" id="KW-0560">Oxidoreductase</keyword>
<dbReference type="GO" id="GO:0046872">
    <property type="term" value="F:metal ion binding"/>
    <property type="evidence" value="ECO:0007669"/>
    <property type="project" value="UniProtKB-KW"/>
</dbReference>
<keyword evidence="12" id="KW-0408">Iron</keyword>
<dbReference type="EMBL" id="CP017269">
    <property type="protein sequence ID" value="AOT69709.1"/>
    <property type="molecule type" value="Genomic_DNA"/>
</dbReference>
<dbReference type="InterPro" id="IPR017932">
    <property type="entry name" value="GATase_2_dom"/>
</dbReference>
<dbReference type="Gene3D" id="3.20.20.70">
    <property type="entry name" value="Aldolase class I"/>
    <property type="match status" value="2"/>
</dbReference>
<dbReference type="FunFam" id="2.160.20.60:FF:000001">
    <property type="entry name" value="Glutamate synthase, large subunit"/>
    <property type="match status" value="1"/>
</dbReference>
<keyword evidence="6" id="KW-0285">Flavoprotein</keyword>
<dbReference type="InterPro" id="IPR050711">
    <property type="entry name" value="ET-N_metabolism_enzyme"/>
</dbReference>
<dbReference type="RefSeq" id="WP_069975696.1">
    <property type="nucleotide sequence ID" value="NZ_CP017269.1"/>
</dbReference>
<dbReference type="SUPFAM" id="SSF51395">
    <property type="entry name" value="FMN-linked oxidoreductases"/>
    <property type="match status" value="1"/>
</dbReference>